<dbReference type="InterPro" id="IPR052999">
    <property type="entry name" value="PTS1_Protein"/>
</dbReference>
<dbReference type="Gene3D" id="1.20.1290.10">
    <property type="entry name" value="AhpD-like"/>
    <property type="match status" value="1"/>
</dbReference>
<dbReference type="SUPFAM" id="SSF69118">
    <property type="entry name" value="AhpD-like"/>
    <property type="match status" value="1"/>
</dbReference>
<evidence type="ECO:0000313" key="1">
    <source>
        <dbReference type="EMBL" id="KXH49774.1"/>
    </source>
</evidence>
<gene>
    <name evidence="1" type="ORF">CSIM01_03911</name>
</gene>
<sequence length="254" mass="28028">MDDTDTNTAPTNTPTTAATPAALTELFEKAEAGFPPRFREHGWTKGPSSMIQVASLIGSGQQKLAGSLYTHLVAQSQYQTPTERQALIRRLREAMIKCIIINGIPVVIEAVTSVSEVERPDDTDQSCSREDWQIGPETSKRAAAVLKVLYKSEVGAPVEVLHAHKDIPWISVNVSYGLFLSDHRILDIQETELVVTPAIMTQNLQDPTYWHLRACLRVGMEPEEVEAIHKVIELVAAYGGKTLDVKRVKDVTDA</sequence>
<dbReference type="InterPro" id="IPR029032">
    <property type="entry name" value="AhpD-like"/>
</dbReference>
<dbReference type="AlphaFoldDB" id="A0A135TNQ6"/>
<dbReference type="EMBL" id="JFBX01000106">
    <property type="protein sequence ID" value="KXH49774.1"/>
    <property type="molecule type" value="Genomic_DNA"/>
</dbReference>
<reference evidence="1 2" key="1">
    <citation type="submission" date="2014-02" db="EMBL/GenBank/DDBJ databases">
        <title>The genome sequence of Colletotrichum simmondsii CBS122122.</title>
        <authorList>
            <person name="Baroncelli R."/>
            <person name="Thon M.R."/>
        </authorList>
    </citation>
    <scope>NUCLEOTIDE SEQUENCE [LARGE SCALE GENOMIC DNA]</scope>
    <source>
        <strain evidence="1 2">CBS122122</strain>
    </source>
</reference>
<organism evidence="1 2">
    <name type="scientific">Colletotrichum simmondsii</name>
    <dbReference type="NCBI Taxonomy" id="703756"/>
    <lineage>
        <taxon>Eukaryota</taxon>
        <taxon>Fungi</taxon>
        <taxon>Dikarya</taxon>
        <taxon>Ascomycota</taxon>
        <taxon>Pezizomycotina</taxon>
        <taxon>Sordariomycetes</taxon>
        <taxon>Hypocreomycetidae</taxon>
        <taxon>Glomerellales</taxon>
        <taxon>Glomerellaceae</taxon>
        <taxon>Colletotrichum</taxon>
        <taxon>Colletotrichum acutatum species complex</taxon>
    </lineage>
</organism>
<name>A0A135TNQ6_9PEZI</name>
<evidence type="ECO:0000313" key="2">
    <source>
        <dbReference type="Proteomes" id="UP000070328"/>
    </source>
</evidence>
<keyword evidence="2" id="KW-1185">Reference proteome</keyword>
<dbReference type="PANTHER" id="PTHR28180">
    <property type="entry name" value="CONSERVED MITOCHONDRIAL PROTEIN-RELATED"/>
    <property type="match status" value="1"/>
</dbReference>
<accession>A0A135TNQ6</accession>
<dbReference type="OrthoDB" id="5537330at2759"/>
<protein>
    <submittedName>
        <fullName evidence="1">Uncharacterized protein</fullName>
    </submittedName>
</protein>
<dbReference type="PANTHER" id="PTHR28180:SF5">
    <property type="entry name" value="DNA POLYMERASE ALPHA SUBUNIT B"/>
    <property type="match status" value="1"/>
</dbReference>
<proteinExistence type="predicted"/>
<comment type="caution">
    <text evidence="1">The sequence shown here is derived from an EMBL/GenBank/DDBJ whole genome shotgun (WGS) entry which is preliminary data.</text>
</comment>
<dbReference type="Proteomes" id="UP000070328">
    <property type="component" value="Unassembled WGS sequence"/>
</dbReference>